<organism evidence="3 4">
    <name type="scientific">Grus japonensis</name>
    <name type="common">Japanese crane</name>
    <name type="synonym">Red-crowned crane</name>
    <dbReference type="NCBI Taxonomy" id="30415"/>
    <lineage>
        <taxon>Eukaryota</taxon>
        <taxon>Metazoa</taxon>
        <taxon>Chordata</taxon>
        <taxon>Craniata</taxon>
        <taxon>Vertebrata</taxon>
        <taxon>Euteleostomi</taxon>
        <taxon>Archelosauria</taxon>
        <taxon>Archosauria</taxon>
        <taxon>Dinosauria</taxon>
        <taxon>Saurischia</taxon>
        <taxon>Theropoda</taxon>
        <taxon>Coelurosauria</taxon>
        <taxon>Aves</taxon>
        <taxon>Neognathae</taxon>
        <taxon>Neoaves</taxon>
        <taxon>Gruiformes</taxon>
        <taxon>Gruidae</taxon>
        <taxon>Grus</taxon>
    </lineage>
</organism>
<accession>A0ABC9XYU4</accession>
<evidence type="ECO:0000259" key="2">
    <source>
        <dbReference type="PROSITE" id="PS50879"/>
    </source>
</evidence>
<gene>
    <name evidence="3" type="ORF">GRJ2_002732500</name>
</gene>
<reference evidence="3 4" key="1">
    <citation type="submission" date="2024-06" db="EMBL/GenBank/DDBJ databases">
        <title>The draft genome of Grus japonensis, version 3.</title>
        <authorList>
            <person name="Nabeshima K."/>
            <person name="Suzuki S."/>
            <person name="Onuma M."/>
        </authorList>
    </citation>
    <scope>NUCLEOTIDE SEQUENCE [LARGE SCALE GENOMIC DNA]</scope>
    <source>
        <strain evidence="3 4">451A</strain>
    </source>
</reference>
<sequence length="118" mass="12878">MKATETGEEEMPDNSPSELEDAVIPFVWATEQPGKAKSTEPVKIELKPGAKPVYSSCADLKDVPLRDPDWELFTDGSSFVIKGEWKAGYAVITLEKEIEAQPLPVNTSAQKAKLTALT</sequence>
<dbReference type="PROSITE" id="PS50879">
    <property type="entry name" value="RNASE_H_1"/>
    <property type="match status" value="1"/>
</dbReference>
<evidence type="ECO:0000256" key="1">
    <source>
        <dbReference type="SAM" id="MobiDB-lite"/>
    </source>
</evidence>
<feature type="compositionally biased region" description="Acidic residues" evidence="1">
    <location>
        <begin position="1"/>
        <end position="12"/>
    </location>
</feature>
<comment type="caution">
    <text evidence="3">The sequence shown here is derived from an EMBL/GenBank/DDBJ whole genome shotgun (WGS) entry which is preliminary data.</text>
</comment>
<dbReference type="EMBL" id="BAAFJT010000040">
    <property type="protein sequence ID" value="GAB0202669.1"/>
    <property type="molecule type" value="Genomic_DNA"/>
</dbReference>
<evidence type="ECO:0000313" key="3">
    <source>
        <dbReference type="EMBL" id="GAB0202669.1"/>
    </source>
</evidence>
<proteinExistence type="predicted"/>
<dbReference type="Proteomes" id="UP001623348">
    <property type="component" value="Unassembled WGS sequence"/>
</dbReference>
<feature type="region of interest" description="Disordered" evidence="1">
    <location>
        <begin position="1"/>
        <end position="21"/>
    </location>
</feature>
<feature type="domain" description="RNase H type-1" evidence="2">
    <location>
        <begin position="66"/>
        <end position="118"/>
    </location>
</feature>
<dbReference type="InterPro" id="IPR002156">
    <property type="entry name" value="RNaseH_domain"/>
</dbReference>
<dbReference type="InterPro" id="IPR036397">
    <property type="entry name" value="RNaseH_sf"/>
</dbReference>
<dbReference type="Gene3D" id="3.30.420.10">
    <property type="entry name" value="Ribonuclease H-like superfamily/Ribonuclease H"/>
    <property type="match status" value="1"/>
</dbReference>
<dbReference type="AlphaFoldDB" id="A0ABC9XYU4"/>
<keyword evidence="4" id="KW-1185">Reference proteome</keyword>
<protein>
    <submittedName>
        <fullName evidence="3">TOG array regulator of axonemal microtubules protein 2-like</fullName>
    </submittedName>
</protein>
<evidence type="ECO:0000313" key="4">
    <source>
        <dbReference type="Proteomes" id="UP001623348"/>
    </source>
</evidence>
<name>A0ABC9XYU4_GRUJA</name>